<sequence>MGFGEKLFKLRKEKGLSQEALAEKLNTTRQAVSKWENGQGFPETEKLIMIGNVFEVSLDYLLKETAEQSNENVDGYYVSQEMAEGYIVYGQKISKYIALGFSLLILSTIPYLLFKENATMSTFLVIIIAVLGIGAMMVPVTIEESRYNVLKKEELLFDPNFLKELTKRYATIKKKYAAVVIVGLCFIAAGAIPFLFEKKRITSGELVQYYPYCVVLIAIGFYLFVRVLGVLETYRILVENKEYSNRVIFKLKKKVRKKVDSF</sequence>
<accession>A0A0A0WP40</accession>
<dbReference type="AlphaFoldDB" id="A0A0A0WP40"/>
<keyword evidence="1" id="KW-0238">DNA-binding</keyword>
<dbReference type="PANTHER" id="PTHR46558:SF13">
    <property type="entry name" value="HTH-TYPE TRANSCRIPTIONAL REGULATOR IMMR"/>
    <property type="match status" value="1"/>
</dbReference>
<dbReference type="PANTHER" id="PTHR46558">
    <property type="entry name" value="TRACRIPTIONAL REGULATORY PROTEIN-RELATED-RELATED"/>
    <property type="match status" value="1"/>
</dbReference>
<evidence type="ECO:0000313" key="2">
    <source>
        <dbReference type="EMBL" id="OOR06559.1"/>
    </source>
</evidence>
<evidence type="ECO:0000256" key="1">
    <source>
        <dbReference type="ARBA" id="ARBA00023125"/>
    </source>
</evidence>
<dbReference type="CDD" id="cd00093">
    <property type="entry name" value="HTH_XRE"/>
    <property type="match status" value="1"/>
</dbReference>
<comment type="caution">
    <text evidence="2">The sequence shown here is derived from an EMBL/GenBank/DDBJ whole genome shotgun (WGS) entry which is preliminary data.</text>
</comment>
<dbReference type="InterPro" id="IPR010982">
    <property type="entry name" value="Lambda_DNA-bd_dom_sf"/>
</dbReference>
<dbReference type="GO" id="GO:0003677">
    <property type="term" value="F:DNA binding"/>
    <property type="evidence" value="ECO:0007669"/>
    <property type="project" value="UniProtKB-KW"/>
</dbReference>
<proteinExistence type="predicted"/>
<dbReference type="EMBL" id="MUAI01000007">
    <property type="protein sequence ID" value="OOR06559.1"/>
    <property type="molecule type" value="Genomic_DNA"/>
</dbReference>
<name>A0A0A0WP40_BACMY</name>
<dbReference type="InterPro" id="IPR001387">
    <property type="entry name" value="Cro/C1-type_HTH"/>
</dbReference>
<dbReference type="SMART" id="SM00530">
    <property type="entry name" value="HTH_XRE"/>
    <property type="match status" value="1"/>
</dbReference>
<dbReference type="KEGG" id="bww:bwei_1326"/>
<evidence type="ECO:0000313" key="3">
    <source>
        <dbReference type="Proteomes" id="UP000190696"/>
    </source>
</evidence>
<gene>
    <name evidence="2" type="ORF">BW900_12165</name>
</gene>
<dbReference type="RefSeq" id="WP_033709350.1">
    <property type="nucleotide sequence ID" value="NZ_CP009746.1"/>
</dbReference>
<reference evidence="2 3" key="1">
    <citation type="submission" date="2017-01" db="EMBL/GenBank/DDBJ databases">
        <title>Bacillus cereus isolates.</title>
        <authorList>
            <person name="Beno S.M."/>
        </authorList>
    </citation>
    <scope>NUCLEOTIDE SEQUENCE [LARGE SCALE GENOMIC DNA]</scope>
    <source>
        <strain evidence="2 3">FSL W7-1108</strain>
    </source>
</reference>
<dbReference type="PROSITE" id="PS50943">
    <property type="entry name" value="HTH_CROC1"/>
    <property type="match status" value="1"/>
</dbReference>
<dbReference type="Gene3D" id="1.10.260.40">
    <property type="entry name" value="lambda repressor-like DNA-binding domains"/>
    <property type="match status" value="1"/>
</dbReference>
<dbReference type="SUPFAM" id="SSF47413">
    <property type="entry name" value="lambda repressor-like DNA-binding domains"/>
    <property type="match status" value="1"/>
</dbReference>
<dbReference type="Pfam" id="PF01381">
    <property type="entry name" value="HTH_3"/>
    <property type="match status" value="1"/>
</dbReference>
<dbReference type="Proteomes" id="UP000190696">
    <property type="component" value="Unassembled WGS sequence"/>
</dbReference>
<organism evidence="2 3">
    <name type="scientific">Bacillus mycoides</name>
    <dbReference type="NCBI Taxonomy" id="1405"/>
    <lineage>
        <taxon>Bacteria</taxon>
        <taxon>Bacillati</taxon>
        <taxon>Bacillota</taxon>
        <taxon>Bacilli</taxon>
        <taxon>Bacillales</taxon>
        <taxon>Bacillaceae</taxon>
        <taxon>Bacillus</taxon>
        <taxon>Bacillus cereus group</taxon>
    </lineage>
</organism>
<protein>
    <submittedName>
        <fullName evidence="2">Transcriptional regulator</fullName>
    </submittedName>
</protein>